<comment type="similarity">
    <text evidence="2">Belongs to the EBP2 family.</text>
</comment>
<feature type="compositionally biased region" description="Acidic residues" evidence="6">
    <location>
        <begin position="76"/>
        <end position="85"/>
    </location>
</feature>
<dbReference type="PANTHER" id="PTHR13028:SF0">
    <property type="entry name" value="RRNA-PROCESSING PROTEIN EBP2-RELATED"/>
    <property type="match status" value="1"/>
</dbReference>
<feature type="compositionally biased region" description="Basic and acidic residues" evidence="6">
    <location>
        <begin position="12"/>
        <end position="25"/>
    </location>
</feature>
<feature type="compositionally biased region" description="Low complexity" evidence="6">
    <location>
        <begin position="94"/>
        <end position="104"/>
    </location>
</feature>
<keyword evidence="4" id="KW-0175">Coiled coil</keyword>
<keyword evidence="8" id="KW-1185">Reference proteome</keyword>
<organism evidence="7 8">
    <name type="scientific">Cladophialophora chaetospira</name>
    <dbReference type="NCBI Taxonomy" id="386627"/>
    <lineage>
        <taxon>Eukaryota</taxon>
        <taxon>Fungi</taxon>
        <taxon>Dikarya</taxon>
        <taxon>Ascomycota</taxon>
        <taxon>Pezizomycotina</taxon>
        <taxon>Eurotiomycetes</taxon>
        <taxon>Chaetothyriomycetidae</taxon>
        <taxon>Chaetothyriales</taxon>
        <taxon>Herpotrichiellaceae</taxon>
        <taxon>Cladophialophora</taxon>
    </lineage>
</organism>
<dbReference type="GO" id="GO:0030687">
    <property type="term" value="C:preribosome, large subunit precursor"/>
    <property type="evidence" value="ECO:0007669"/>
    <property type="project" value="TreeGrafter"/>
</dbReference>
<dbReference type="Pfam" id="PF05890">
    <property type="entry name" value="Ebp2"/>
    <property type="match status" value="1"/>
</dbReference>
<protein>
    <submittedName>
        <fullName evidence="7">rRNA-processing protein EBP2</fullName>
    </submittedName>
</protein>
<keyword evidence="3" id="KW-0690">Ribosome biogenesis</keyword>
<evidence type="ECO:0000313" key="7">
    <source>
        <dbReference type="EMBL" id="KAJ9602920.1"/>
    </source>
</evidence>
<feature type="compositionally biased region" description="Basic residues" evidence="6">
    <location>
        <begin position="363"/>
        <end position="376"/>
    </location>
</feature>
<evidence type="ECO:0000313" key="8">
    <source>
        <dbReference type="Proteomes" id="UP001172673"/>
    </source>
</evidence>
<comment type="caution">
    <text evidence="7">The sequence shown here is derived from an EMBL/GenBank/DDBJ whole genome shotgun (WGS) entry which is preliminary data.</text>
</comment>
<name>A0AA38WXE7_9EURO</name>
<feature type="compositionally biased region" description="Polar residues" evidence="6">
    <location>
        <begin position="290"/>
        <end position="302"/>
    </location>
</feature>
<reference evidence="7" key="1">
    <citation type="submission" date="2022-10" db="EMBL/GenBank/DDBJ databases">
        <title>Culturing micro-colonial fungi from biological soil crusts in the Mojave desert and describing Neophaeococcomyces mojavensis, and introducing the new genera and species Taxawa tesnikishii.</title>
        <authorList>
            <person name="Kurbessoian T."/>
            <person name="Stajich J.E."/>
        </authorList>
    </citation>
    <scope>NUCLEOTIDE SEQUENCE</scope>
    <source>
        <strain evidence="7">TK_41</strain>
    </source>
</reference>
<feature type="region of interest" description="Disordered" evidence="6">
    <location>
        <begin position="1"/>
        <end position="121"/>
    </location>
</feature>
<feature type="compositionally biased region" description="Basic and acidic residues" evidence="6">
    <location>
        <begin position="243"/>
        <end position="253"/>
    </location>
</feature>
<dbReference type="GO" id="GO:0005730">
    <property type="term" value="C:nucleolus"/>
    <property type="evidence" value="ECO:0007669"/>
    <property type="project" value="UniProtKB-SubCell"/>
</dbReference>
<proteinExistence type="inferred from homology"/>
<accession>A0AA38WXE7</accession>
<feature type="region of interest" description="Disordered" evidence="6">
    <location>
        <begin position="151"/>
        <end position="171"/>
    </location>
</feature>
<dbReference type="GO" id="GO:0034399">
    <property type="term" value="C:nuclear periphery"/>
    <property type="evidence" value="ECO:0007669"/>
    <property type="project" value="TreeGrafter"/>
</dbReference>
<evidence type="ECO:0000256" key="2">
    <source>
        <dbReference type="ARBA" id="ARBA00007336"/>
    </source>
</evidence>
<evidence type="ECO:0000256" key="3">
    <source>
        <dbReference type="ARBA" id="ARBA00022517"/>
    </source>
</evidence>
<dbReference type="AlphaFoldDB" id="A0AA38WXE7"/>
<dbReference type="Proteomes" id="UP001172673">
    <property type="component" value="Unassembled WGS sequence"/>
</dbReference>
<feature type="compositionally biased region" description="Acidic residues" evidence="6">
    <location>
        <begin position="105"/>
        <end position="121"/>
    </location>
</feature>
<feature type="compositionally biased region" description="Basic and acidic residues" evidence="6">
    <location>
        <begin position="311"/>
        <end position="321"/>
    </location>
</feature>
<sequence>MVKKSKLLTALDAHKGRDYQAEKRKAQVKAAEKRKRQKLESQQDDEDTENVPNVLQDEGKEKKKRGTKTTQKDDFADFDDQDEEVVNGTTIPQPAVAVDASASEADPDSDVPLSDLDDSDLEDTIPYQKMTINNGPALLASTTRVAVVKDPSSTPFHQHNSLISDLPPTSESIPDPNDDLTRELEFYRIARTAVLSARETLLAAKIPFSRPADYFAEMVKTDEHMGRVKQKMYNEAAGKKASEEARKLRDAKKFGKQVQVAKEQERAREKRNTLDRIKELKRKRKGADTGKTNESNLESELFQTVDIEAPGNKDRSGRERGPGFNAKRQKRDQKYGFGGKKRHSKSGDAASSSDLRGFSAARMKGRGGGKVKRPGKERRANAR</sequence>
<evidence type="ECO:0000256" key="6">
    <source>
        <dbReference type="SAM" id="MobiDB-lite"/>
    </source>
</evidence>
<feature type="compositionally biased region" description="Basic and acidic residues" evidence="6">
    <location>
        <begin position="262"/>
        <end position="278"/>
    </location>
</feature>
<dbReference type="GO" id="GO:0006364">
    <property type="term" value="P:rRNA processing"/>
    <property type="evidence" value="ECO:0007669"/>
    <property type="project" value="TreeGrafter"/>
</dbReference>
<dbReference type="EMBL" id="JAPDRK010000024">
    <property type="protein sequence ID" value="KAJ9602920.1"/>
    <property type="molecule type" value="Genomic_DNA"/>
</dbReference>
<comment type="subcellular location">
    <subcellularLocation>
        <location evidence="1">Nucleus</location>
        <location evidence="1">Nucleolus</location>
    </subcellularLocation>
</comment>
<dbReference type="InterPro" id="IPR008610">
    <property type="entry name" value="Ebp2"/>
</dbReference>
<evidence type="ECO:0000256" key="4">
    <source>
        <dbReference type="ARBA" id="ARBA00023054"/>
    </source>
</evidence>
<dbReference type="GO" id="GO:0042273">
    <property type="term" value="P:ribosomal large subunit biogenesis"/>
    <property type="evidence" value="ECO:0007669"/>
    <property type="project" value="TreeGrafter"/>
</dbReference>
<gene>
    <name evidence="7" type="primary">ebp2</name>
    <name evidence="7" type="ORF">H2200_012700</name>
</gene>
<evidence type="ECO:0000256" key="1">
    <source>
        <dbReference type="ARBA" id="ARBA00004604"/>
    </source>
</evidence>
<evidence type="ECO:0000256" key="5">
    <source>
        <dbReference type="ARBA" id="ARBA00023242"/>
    </source>
</evidence>
<feature type="region of interest" description="Disordered" evidence="6">
    <location>
        <begin position="243"/>
        <end position="383"/>
    </location>
</feature>
<keyword evidence="5" id="KW-0539">Nucleus</keyword>
<dbReference type="PANTHER" id="PTHR13028">
    <property type="entry name" value="RRNA PROCESSING PROTEIN EBNA1-BINDING PROTEIN-RELATED"/>
    <property type="match status" value="1"/>
</dbReference>